<evidence type="ECO:0000313" key="3">
    <source>
        <dbReference type="Proteomes" id="UP001469365"/>
    </source>
</evidence>
<accession>A0ABU9DCG1</accession>
<dbReference type="InterPro" id="IPR017516">
    <property type="entry name" value="AbrB_dup"/>
</dbReference>
<evidence type="ECO:0000256" key="1">
    <source>
        <dbReference type="SAM" id="Phobius"/>
    </source>
</evidence>
<dbReference type="PIRSF" id="PIRSF038991">
    <property type="entry name" value="Protein_AbrB"/>
    <property type="match status" value="1"/>
</dbReference>
<name>A0ABU9DCG1_9BACL</name>
<gene>
    <name evidence="2" type="ORF">WMW72_00665</name>
</gene>
<dbReference type="PANTHER" id="PTHR38457:SF1">
    <property type="entry name" value="REGULATOR ABRB-RELATED"/>
    <property type="match status" value="1"/>
</dbReference>
<dbReference type="RefSeq" id="WP_341413477.1">
    <property type="nucleotide sequence ID" value="NZ_JBBPCC010000001.1"/>
</dbReference>
<feature type="transmembrane region" description="Helical" evidence="1">
    <location>
        <begin position="275"/>
        <end position="299"/>
    </location>
</feature>
<feature type="transmembrane region" description="Helical" evidence="1">
    <location>
        <begin position="220"/>
        <end position="240"/>
    </location>
</feature>
<dbReference type="NCBIfam" id="TIGR03082">
    <property type="entry name" value="Gneg_AbrB_dup"/>
    <property type="match status" value="2"/>
</dbReference>
<protein>
    <submittedName>
        <fullName evidence="2">AbrB family transcriptional regulator</fullName>
    </submittedName>
</protein>
<feature type="transmembrane region" description="Helical" evidence="1">
    <location>
        <begin position="246"/>
        <end position="263"/>
    </location>
</feature>
<feature type="transmembrane region" description="Helical" evidence="1">
    <location>
        <begin position="93"/>
        <end position="112"/>
    </location>
</feature>
<keyword evidence="1" id="KW-0472">Membrane</keyword>
<dbReference type="EMBL" id="JBBPCC010000001">
    <property type="protein sequence ID" value="MEK8126419.1"/>
    <property type="molecule type" value="Genomic_DNA"/>
</dbReference>
<dbReference type="Proteomes" id="UP001469365">
    <property type="component" value="Unassembled WGS sequence"/>
</dbReference>
<feature type="transmembrane region" description="Helical" evidence="1">
    <location>
        <begin position="338"/>
        <end position="356"/>
    </location>
</feature>
<keyword evidence="1" id="KW-0812">Transmembrane</keyword>
<reference evidence="2 3" key="1">
    <citation type="submission" date="2024-04" db="EMBL/GenBank/DDBJ databases">
        <title>draft genome sequnece of Paenibacillus filicis.</title>
        <authorList>
            <person name="Kim D.-U."/>
        </authorList>
    </citation>
    <scope>NUCLEOTIDE SEQUENCE [LARGE SCALE GENOMIC DNA]</scope>
    <source>
        <strain evidence="2 3">KACC14197</strain>
    </source>
</reference>
<dbReference type="Pfam" id="PF05145">
    <property type="entry name" value="AbrB"/>
    <property type="match status" value="1"/>
</dbReference>
<feature type="transmembrane region" description="Helical" evidence="1">
    <location>
        <begin position="158"/>
        <end position="175"/>
    </location>
</feature>
<dbReference type="InterPro" id="IPR007820">
    <property type="entry name" value="AbrB_fam"/>
</dbReference>
<sequence>MREFPWLPEKARQLLYSAILAVIGGFLVQWIHGPIPWLLGPMLAVFLGARLFGSWKPYWPGKLRDTGMIIVGYMLGLSFTLDTFRQIGQQLPSMILLTALLLLGSCLIAWLVSKLSGMDFPTVMLGSIPGGLSQMIALAEEMKGTDLTVITFLQVSRIILIVFFVPTLIFSPLFGSLHHAAPGLGSAPAAGWEGLFPHILVYAVACTGCALLWKKLRFPTAFLLGPMVATIIIHLAGWSGPSLPPSLVNLSQLLIGGYLGLMLKPEQLTNKVKIIGLALLSGIALLTCSLGLSLLLSYLHHVPVSTSFLSLSPGGMDQMGIIAKEVHADLSFVTCYQLFRTLFIFLAVPPLLKVIFKSKLAASTADATLSPKEKTG</sequence>
<feature type="transmembrane region" description="Helical" evidence="1">
    <location>
        <begin position="37"/>
        <end position="55"/>
    </location>
</feature>
<feature type="transmembrane region" description="Helical" evidence="1">
    <location>
        <begin position="67"/>
        <end position="87"/>
    </location>
</feature>
<feature type="transmembrane region" description="Helical" evidence="1">
    <location>
        <begin position="14"/>
        <end position="31"/>
    </location>
</feature>
<evidence type="ECO:0000313" key="2">
    <source>
        <dbReference type="EMBL" id="MEK8126419.1"/>
    </source>
</evidence>
<keyword evidence="3" id="KW-1185">Reference proteome</keyword>
<feature type="transmembrane region" description="Helical" evidence="1">
    <location>
        <begin position="195"/>
        <end position="213"/>
    </location>
</feature>
<keyword evidence="1" id="KW-1133">Transmembrane helix</keyword>
<comment type="caution">
    <text evidence="2">The sequence shown here is derived from an EMBL/GenBank/DDBJ whole genome shotgun (WGS) entry which is preliminary data.</text>
</comment>
<organism evidence="2 3">
    <name type="scientific">Paenibacillus filicis</name>
    <dbReference type="NCBI Taxonomy" id="669464"/>
    <lineage>
        <taxon>Bacteria</taxon>
        <taxon>Bacillati</taxon>
        <taxon>Bacillota</taxon>
        <taxon>Bacilli</taxon>
        <taxon>Bacillales</taxon>
        <taxon>Paenibacillaceae</taxon>
        <taxon>Paenibacillus</taxon>
    </lineage>
</organism>
<proteinExistence type="predicted"/>
<dbReference type="PANTHER" id="PTHR38457">
    <property type="entry name" value="REGULATOR ABRB-RELATED"/>
    <property type="match status" value="1"/>
</dbReference>